<feature type="domain" description="LarA-like N-terminal" evidence="1">
    <location>
        <begin position="22"/>
        <end position="189"/>
    </location>
</feature>
<evidence type="ECO:0000313" key="5">
    <source>
        <dbReference type="Proteomes" id="UP000220341"/>
    </source>
</evidence>
<evidence type="ECO:0000313" key="2">
    <source>
        <dbReference type="EMBL" id="MDD9784296.1"/>
    </source>
</evidence>
<name>A0A2B2AVK1_PRIMG</name>
<dbReference type="Proteomes" id="UP001213771">
    <property type="component" value="Unassembled WGS sequence"/>
</dbReference>
<gene>
    <name evidence="3" type="ORF">CN497_04620</name>
    <name evidence="4" type="ORF">FDZ14_09855</name>
    <name evidence="2" type="ORF">PVE99_18190</name>
</gene>
<dbReference type="Proteomes" id="UP000220341">
    <property type="component" value="Unassembled WGS sequence"/>
</dbReference>
<dbReference type="AlphaFoldDB" id="A0A2B2AVK1"/>
<dbReference type="SMR" id="A0A2B2AVK1"/>
<dbReference type="Gene3D" id="3.40.50.11440">
    <property type="match status" value="1"/>
</dbReference>
<dbReference type="GO" id="GO:0050043">
    <property type="term" value="F:lactate racemase activity"/>
    <property type="evidence" value="ECO:0007669"/>
    <property type="project" value="InterPro"/>
</dbReference>
<evidence type="ECO:0000259" key="1">
    <source>
        <dbReference type="Pfam" id="PF09861"/>
    </source>
</evidence>
<dbReference type="InterPro" id="IPR018657">
    <property type="entry name" value="LarA-like_N"/>
</dbReference>
<evidence type="ECO:0000313" key="4">
    <source>
        <dbReference type="EMBL" id="QJX76476.1"/>
    </source>
</evidence>
<dbReference type="EMBL" id="CP045272">
    <property type="protein sequence ID" value="QJX76476.1"/>
    <property type="molecule type" value="Genomic_DNA"/>
</dbReference>
<evidence type="ECO:0000313" key="7">
    <source>
        <dbReference type="Proteomes" id="UP001213771"/>
    </source>
</evidence>
<sequence length="432" mass="47289">MGILQDLLKDIPIPKMAKVQVAFDDTKIHDVQHVLTEKLNQENIKRRITPGMEIAIAVGSRGLDQIVEMTATTVQFLKGLGANPFIVPSMGSHGGATAEGQQEVLRHLGITEESVQCEIRSSMEVVEIGQLSNGLPVFVDKHASKADGIIVVNRIKPHTAFRGPVESGLMKMISIGLGKQKGAEACHQLGFKYMAENVPAMAKVIMQELPVLFGIASIENSFDKVAVIEVLPSEQIEDKETNLQIIAKQLLPKLYFDELDVLVIDEIGKNISGDGMDPNVTGRYPTPYAHGGPAVNKMVVLDLTPQTEGNANGVGTADFTTQRLVDKANLEFMYANGLTSTVVAPTKIPTTLPNDRQAIQAAIKTSNILDFTQVKMVRIKNTLELSEIEVSEALLNHIHSHPHMQQSSELYSISFNKEGNFLRVEDRNETII</sequence>
<dbReference type="RefSeq" id="WP_013058129.1">
    <property type="nucleotide sequence ID" value="NZ_CATKPS010000011.1"/>
</dbReference>
<accession>A0A2B2AVK1</accession>
<reference evidence="3 5" key="1">
    <citation type="submission" date="2017-09" db="EMBL/GenBank/DDBJ databases">
        <title>Large-scale bioinformatics analysis of Bacillus genomes uncovers conserved roles of natural products in bacterial physiology.</title>
        <authorList>
            <consortium name="Agbiome Team Llc"/>
            <person name="Bleich R.M."/>
            <person name="Kirk G.J."/>
            <person name="Santa Maria K.C."/>
            <person name="Allen S.E."/>
            <person name="Farag S."/>
            <person name="Shank E.A."/>
            <person name="Bowers A."/>
        </authorList>
    </citation>
    <scope>NUCLEOTIDE SEQUENCE [LARGE SCALE GENOMIC DNA]</scope>
    <source>
        <strain evidence="3 5">AFS003013</strain>
    </source>
</reference>
<dbReference type="Proteomes" id="UP000501076">
    <property type="component" value="Chromosome"/>
</dbReference>
<proteinExistence type="predicted"/>
<dbReference type="EMBL" id="NTYW01000004">
    <property type="protein sequence ID" value="PES42069.1"/>
    <property type="molecule type" value="Genomic_DNA"/>
</dbReference>
<dbReference type="OMA" id="VRIPMVM"/>
<dbReference type="Pfam" id="PF09861">
    <property type="entry name" value="Lar_N"/>
    <property type="match status" value="1"/>
</dbReference>
<organism evidence="3 5">
    <name type="scientific">Priestia megaterium</name>
    <name type="common">Bacillus megaterium</name>
    <dbReference type="NCBI Taxonomy" id="1404"/>
    <lineage>
        <taxon>Bacteria</taxon>
        <taxon>Bacillati</taxon>
        <taxon>Bacillota</taxon>
        <taxon>Bacilli</taxon>
        <taxon>Bacillales</taxon>
        <taxon>Bacillaceae</taxon>
        <taxon>Priestia</taxon>
    </lineage>
</organism>
<dbReference type="EMBL" id="JARAOX010000194">
    <property type="protein sequence ID" value="MDD9784296.1"/>
    <property type="molecule type" value="Genomic_DNA"/>
</dbReference>
<reference evidence="4 6" key="2">
    <citation type="submission" date="2019-10" db="EMBL/GenBank/DDBJ databases">
        <title>Complete genome sequences for adaption low water activity.</title>
        <authorList>
            <person name="Zhao L."/>
            <person name="Zhong J."/>
        </authorList>
    </citation>
    <scope>NUCLEOTIDE SEQUENCE [LARGE SCALE GENOMIC DNA]</scope>
    <source>
        <strain evidence="4 6">FDU301</strain>
    </source>
</reference>
<evidence type="ECO:0000313" key="6">
    <source>
        <dbReference type="Proteomes" id="UP000501076"/>
    </source>
</evidence>
<reference evidence="2 7" key="3">
    <citation type="submission" date="2023-02" db="EMBL/GenBank/DDBJ databases">
        <authorList>
            <person name="Olszewska D."/>
        </authorList>
    </citation>
    <scope>NUCLEOTIDE SEQUENCE [LARGE SCALE GENOMIC DNA]</scope>
    <source>
        <strain evidence="2 7">FDU301</strain>
    </source>
</reference>
<evidence type="ECO:0000313" key="3">
    <source>
        <dbReference type="EMBL" id="PES42069.1"/>
    </source>
</evidence>
<protein>
    <submittedName>
        <fullName evidence="4">DUF2088 domain-containing protein</fullName>
    </submittedName>
    <submittedName>
        <fullName evidence="2">Lactate racemase domain-containing protein</fullName>
    </submittedName>
</protein>